<dbReference type="PANTHER" id="PTHR10885:SF0">
    <property type="entry name" value="ISOPENTENYL-DIPHOSPHATE DELTA-ISOMERASE"/>
    <property type="match status" value="1"/>
</dbReference>
<evidence type="ECO:0000259" key="3">
    <source>
        <dbReference type="PROSITE" id="PS51462"/>
    </source>
</evidence>
<reference evidence="4 5" key="1">
    <citation type="submission" date="2018-05" db="EMBL/GenBank/DDBJ databases">
        <title>A metagenomic window into the 2 km-deep terrestrial subsurface aquifer revealed taxonomically and functionally diverse microbial community comprising novel uncultured bacterial lineages.</title>
        <authorList>
            <person name="Kadnikov V.V."/>
            <person name="Mardanov A.V."/>
            <person name="Beletsky A.V."/>
            <person name="Banks D."/>
            <person name="Pimenov N.V."/>
            <person name="Frank Y.A."/>
            <person name="Karnachuk O.V."/>
            <person name="Ravin N.V."/>
        </authorList>
    </citation>
    <scope>NUCLEOTIDE SEQUENCE [LARGE SCALE GENOMIC DNA]</scope>
    <source>
        <strain evidence="4">BY</strain>
    </source>
</reference>
<dbReference type="Proteomes" id="UP000262583">
    <property type="component" value="Chromosome"/>
</dbReference>
<dbReference type="Gene3D" id="3.90.79.10">
    <property type="entry name" value="Nucleoside Triphosphate Pyrophosphohydrolase"/>
    <property type="match status" value="1"/>
</dbReference>
<gene>
    <name evidence="4" type="ORF">BRCON_0506</name>
</gene>
<evidence type="ECO:0000313" key="4">
    <source>
        <dbReference type="EMBL" id="AXA35283.1"/>
    </source>
</evidence>
<dbReference type="Pfam" id="PF00293">
    <property type="entry name" value="NUDIX"/>
    <property type="match status" value="1"/>
</dbReference>
<dbReference type="InterPro" id="IPR020084">
    <property type="entry name" value="NUDIX_hydrolase_CS"/>
</dbReference>
<name>A0A2Z4Y442_SUMC1</name>
<organism evidence="4 5">
    <name type="scientific">Sumerlaea chitinivorans</name>
    <dbReference type="NCBI Taxonomy" id="2250252"/>
    <lineage>
        <taxon>Bacteria</taxon>
        <taxon>Candidatus Sumerlaeota</taxon>
        <taxon>Candidatus Sumerlaeia</taxon>
        <taxon>Candidatus Sumerlaeales</taxon>
        <taxon>Candidatus Sumerlaeaceae</taxon>
        <taxon>Candidatus Sumerlaea</taxon>
    </lineage>
</organism>
<feature type="domain" description="Nudix hydrolase" evidence="3">
    <location>
        <begin position="41"/>
        <end position="168"/>
    </location>
</feature>
<evidence type="ECO:0000313" key="5">
    <source>
        <dbReference type="Proteomes" id="UP000262583"/>
    </source>
</evidence>
<dbReference type="PRINTS" id="PR00502">
    <property type="entry name" value="NUDIXFAMILY"/>
</dbReference>
<protein>
    <submittedName>
        <fullName evidence="4">Nudix hydrolase YfcD</fullName>
    </submittedName>
</protein>
<evidence type="ECO:0000256" key="2">
    <source>
        <dbReference type="RuleBase" id="RU003476"/>
    </source>
</evidence>
<comment type="similarity">
    <text evidence="2">Belongs to the Nudix hydrolase family.</text>
</comment>
<dbReference type="InterPro" id="IPR000086">
    <property type="entry name" value="NUDIX_hydrolase_dom"/>
</dbReference>
<keyword evidence="1 2" id="KW-0378">Hydrolase</keyword>
<dbReference type="InterPro" id="IPR015797">
    <property type="entry name" value="NUDIX_hydrolase-like_dom_sf"/>
</dbReference>
<dbReference type="EMBL" id="CP030759">
    <property type="protein sequence ID" value="AXA35283.1"/>
    <property type="molecule type" value="Genomic_DNA"/>
</dbReference>
<dbReference type="InterPro" id="IPR020476">
    <property type="entry name" value="Nudix_hydrolase"/>
</dbReference>
<dbReference type="SUPFAM" id="SSF55811">
    <property type="entry name" value="Nudix"/>
    <property type="match status" value="1"/>
</dbReference>
<dbReference type="PROSITE" id="PS00893">
    <property type="entry name" value="NUDIX_BOX"/>
    <property type="match status" value="1"/>
</dbReference>
<dbReference type="PROSITE" id="PS51462">
    <property type="entry name" value="NUDIX"/>
    <property type="match status" value="1"/>
</dbReference>
<proteinExistence type="inferred from homology"/>
<dbReference type="PANTHER" id="PTHR10885">
    <property type="entry name" value="ISOPENTENYL-DIPHOSPHATE DELTA-ISOMERASE"/>
    <property type="match status" value="1"/>
</dbReference>
<accession>A0A2Z4Y442</accession>
<dbReference type="CDD" id="cd04692">
    <property type="entry name" value="NUDIX_Hydrolase"/>
    <property type="match status" value="1"/>
</dbReference>
<dbReference type="KEGG" id="schv:BRCON_0506"/>
<evidence type="ECO:0000256" key="1">
    <source>
        <dbReference type="ARBA" id="ARBA00022801"/>
    </source>
</evidence>
<dbReference type="GO" id="GO:0016787">
    <property type="term" value="F:hydrolase activity"/>
    <property type="evidence" value="ECO:0007669"/>
    <property type="project" value="UniProtKB-KW"/>
</dbReference>
<sequence>MKNPLGTTPDFNNPEELLAVVDEHDREVGAATRAEVHRCGLLHRAVHVLVFRPNGYLIIQQRSPQKDTYPLHWECVGGHLAPGERYDEAAAREVEEELGIRVSAFLRIGKLPACHDTGHEFIEIYRATSDSPLAPNPSEIVAVDELPLSDLVEEVENHRRCFSPVFVTTLKAIGLIAPQTES</sequence>
<dbReference type="AlphaFoldDB" id="A0A2Z4Y442"/>